<dbReference type="SUPFAM" id="SSF143422">
    <property type="entry name" value="Transposase IS200-like"/>
    <property type="match status" value="1"/>
</dbReference>
<dbReference type="Proteomes" id="UP000319449">
    <property type="component" value="Unassembled WGS sequence"/>
</dbReference>
<accession>A0A562V706</accession>
<feature type="domain" description="Transposase IS200-like" evidence="1">
    <location>
        <begin position="11"/>
        <end position="99"/>
    </location>
</feature>
<comment type="caution">
    <text evidence="2">The sequence shown here is derived from an EMBL/GenBank/DDBJ whole genome shotgun (WGS) entry which is preliminary data.</text>
</comment>
<reference evidence="2 3" key="1">
    <citation type="submission" date="2019-07" db="EMBL/GenBank/DDBJ databases">
        <title>Genomic Encyclopedia of Archaeal and Bacterial Type Strains, Phase II (KMG-II): from individual species to whole genera.</title>
        <authorList>
            <person name="Goeker M."/>
        </authorList>
    </citation>
    <scope>NUCLEOTIDE SEQUENCE [LARGE SCALE GENOMIC DNA]</scope>
    <source>
        <strain evidence="2 3">ATCC BAA-1139</strain>
    </source>
</reference>
<evidence type="ECO:0000259" key="1">
    <source>
        <dbReference type="SMART" id="SM01321"/>
    </source>
</evidence>
<sequence>MREWQSLAHVKWECKYHVVIVPRYRKKVLYGRIRSEVGKIIRQLCRQKEVELIEGQACPDHIHLVLSVPPKYSIAMLVGYSTFYCPRVTINKKSRIRRCGFFC</sequence>
<gene>
    <name evidence="2" type="ORF">JN12_03817</name>
</gene>
<dbReference type="Gene3D" id="3.30.70.1290">
    <property type="entry name" value="Transposase IS200-like"/>
    <property type="match status" value="1"/>
</dbReference>
<dbReference type="InterPro" id="IPR036515">
    <property type="entry name" value="Transposase_17_sf"/>
</dbReference>
<name>A0A562V706_9BACT</name>
<dbReference type="RefSeq" id="WP_145025766.1">
    <property type="nucleotide sequence ID" value="NZ_VLLN01000039.1"/>
</dbReference>
<dbReference type="NCBIfam" id="NF033573">
    <property type="entry name" value="transpos_IS200"/>
    <property type="match status" value="1"/>
</dbReference>
<dbReference type="GO" id="GO:0006313">
    <property type="term" value="P:DNA transposition"/>
    <property type="evidence" value="ECO:0007669"/>
    <property type="project" value="InterPro"/>
</dbReference>
<dbReference type="EMBL" id="VLLN01000039">
    <property type="protein sequence ID" value="TWJ13507.1"/>
    <property type="molecule type" value="Genomic_DNA"/>
</dbReference>
<protein>
    <submittedName>
        <fullName evidence="2">Putative transposase</fullName>
    </submittedName>
</protein>
<dbReference type="AlphaFoldDB" id="A0A562V706"/>
<organism evidence="2 3">
    <name type="scientific">Geobacter argillaceus</name>
    <dbReference type="NCBI Taxonomy" id="345631"/>
    <lineage>
        <taxon>Bacteria</taxon>
        <taxon>Pseudomonadati</taxon>
        <taxon>Thermodesulfobacteriota</taxon>
        <taxon>Desulfuromonadia</taxon>
        <taxon>Geobacterales</taxon>
        <taxon>Geobacteraceae</taxon>
        <taxon>Geobacter</taxon>
    </lineage>
</organism>
<dbReference type="SMART" id="SM01321">
    <property type="entry name" value="Y1_Tnp"/>
    <property type="match status" value="1"/>
</dbReference>
<dbReference type="Pfam" id="PF01797">
    <property type="entry name" value="Y1_Tnp"/>
    <property type="match status" value="1"/>
</dbReference>
<proteinExistence type="predicted"/>
<dbReference type="PANTHER" id="PTHR33360">
    <property type="entry name" value="TRANSPOSASE FOR INSERTION SEQUENCE ELEMENT IS200"/>
    <property type="match status" value="1"/>
</dbReference>
<dbReference type="InterPro" id="IPR002686">
    <property type="entry name" value="Transposase_17"/>
</dbReference>
<evidence type="ECO:0000313" key="3">
    <source>
        <dbReference type="Proteomes" id="UP000319449"/>
    </source>
</evidence>
<dbReference type="OrthoDB" id="9798161at2"/>
<dbReference type="GO" id="GO:0003677">
    <property type="term" value="F:DNA binding"/>
    <property type="evidence" value="ECO:0007669"/>
    <property type="project" value="InterPro"/>
</dbReference>
<dbReference type="GO" id="GO:0004803">
    <property type="term" value="F:transposase activity"/>
    <property type="evidence" value="ECO:0007669"/>
    <property type="project" value="InterPro"/>
</dbReference>
<evidence type="ECO:0000313" key="2">
    <source>
        <dbReference type="EMBL" id="TWJ13507.1"/>
    </source>
</evidence>
<dbReference type="PANTHER" id="PTHR33360:SF2">
    <property type="entry name" value="TRANSPOSASE FOR INSERTION SEQUENCE ELEMENT IS200"/>
    <property type="match status" value="1"/>
</dbReference>
<keyword evidence="3" id="KW-1185">Reference proteome</keyword>